<dbReference type="PANTHER" id="PTHR44591">
    <property type="entry name" value="STRESS RESPONSE REGULATOR PROTEIN 1"/>
    <property type="match status" value="1"/>
</dbReference>
<dbReference type="Gene3D" id="3.40.50.2300">
    <property type="match status" value="1"/>
</dbReference>
<keyword evidence="1" id="KW-0597">Phosphoprotein</keyword>
<dbReference type="GO" id="GO:0003677">
    <property type="term" value="F:DNA binding"/>
    <property type="evidence" value="ECO:0007669"/>
    <property type="project" value="UniProtKB-KW"/>
</dbReference>
<dbReference type="PROSITE" id="PS50110">
    <property type="entry name" value="RESPONSE_REGULATORY"/>
    <property type="match status" value="1"/>
</dbReference>
<dbReference type="InterPro" id="IPR011006">
    <property type="entry name" value="CheY-like_superfamily"/>
</dbReference>
<evidence type="ECO:0000259" key="3">
    <source>
        <dbReference type="PROSITE" id="PS50110"/>
    </source>
</evidence>
<keyword evidence="4" id="KW-0238">DNA-binding</keyword>
<dbReference type="PANTHER" id="PTHR44591:SF3">
    <property type="entry name" value="RESPONSE REGULATORY DOMAIN-CONTAINING PROTEIN"/>
    <property type="match status" value="1"/>
</dbReference>
<dbReference type="Proteomes" id="UP000530564">
    <property type="component" value="Unassembled WGS sequence"/>
</dbReference>
<evidence type="ECO:0000313" key="4">
    <source>
        <dbReference type="EMBL" id="MBB3891048.1"/>
    </source>
</evidence>
<comment type="caution">
    <text evidence="2">Lacks conserved residue(s) required for the propagation of feature annotation.</text>
</comment>
<name>A0A839ZY55_9CAUL</name>
<evidence type="ECO:0000313" key="5">
    <source>
        <dbReference type="Proteomes" id="UP000530564"/>
    </source>
</evidence>
<feature type="domain" description="Response regulatory" evidence="3">
    <location>
        <begin position="7"/>
        <end position="125"/>
    </location>
</feature>
<dbReference type="RefSeq" id="WP_183771603.1">
    <property type="nucleotide sequence ID" value="NZ_JACIDK010000002.1"/>
</dbReference>
<evidence type="ECO:0000256" key="1">
    <source>
        <dbReference type="ARBA" id="ARBA00022553"/>
    </source>
</evidence>
<dbReference type="SMART" id="SM00448">
    <property type="entry name" value="REC"/>
    <property type="match status" value="1"/>
</dbReference>
<dbReference type="AlphaFoldDB" id="A0A839ZY55"/>
<evidence type="ECO:0000256" key="2">
    <source>
        <dbReference type="PROSITE-ProRule" id="PRU00169"/>
    </source>
</evidence>
<gene>
    <name evidence="4" type="ORF">GGQ61_001765</name>
</gene>
<comment type="caution">
    <text evidence="4">The sequence shown here is derived from an EMBL/GenBank/DDBJ whole genome shotgun (WGS) entry which is preliminary data.</text>
</comment>
<keyword evidence="5" id="KW-1185">Reference proteome</keyword>
<dbReference type="EMBL" id="JACIDK010000002">
    <property type="protein sequence ID" value="MBB3891048.1"/>
    <property type="molecule type" value="Genomic_DNA"/>
</dbReference>
<sequence length="260" mass="28277">MAPLMQRVLIVDPAPASARLLADLMRNIANVQLWHAPTTRKGLEAARQVNPQLIFVELSGTDVDGVQFSRQLRRSHAACRMAPIIMVTATATAAAILAARDAGVHEFLRKPYTTKDLLRRLEAVTLHPRDWIEAVEYVGPDRRRFNSGDYSGPMKRRSDVGATPEAERITQALRIVRSAIPAIATDPSQAMRALLAQMVELQRAAAATKNAPLAAAAVDFQRHLAVVAQTGALVPQDIARHAVPLLAFLPKDDPGKSRAA</sequence>
<proteinExistence type="predicted"/>
<accession>A0A839ZY55</accession>
<dbReference type="InterPro" id="IPR001789">
    <property type="entry name" value="Sig_transdc_resp-reg_receiver"/>
</dbReference>
<dbReference type="InterPro" id="IPR050595">
    <property type="entry name" value="Bact_response_regulator"/>
</dbReference>
<dbReference type="SUPFAM" id="SSF52172">
    <property type="entry name" value="CheY-like"/>
    <property type="match status" value="1"/>
</dbReference>
<reference evidence="4 5" key="1">
    <citation type="submission" date="2020-08" db="EMBL/GenBank/DDBJ databases">
        <title>Genomic Encyclopedia of Type Strains, Phase IV (KMG-IV): sequencing the most valuable type-strain genomes for metagenomic binning, comparative biology and taxonomic classification.</title>
        <authorList>
            <person name="Goeker M."/>
        </authorList>
    </citation>
    <scope>NUCLEOTIDE SEQUENCE [LARGE SCALE GENOMIC DNA]</scope>
    <source>
        <strain evidence="4 5">DSM 21793</strain>
    </source>
</reference>
<dbReference type="Pfam" id="PF00072">
    <property type="entry name" value="Response_reg"/>
    <property type="match status" value="1"/>
</dbReference>
<organism evidence="4 5">
    <name type="scientific">Phenylobacterium haematophilum</name>
    <dbReference type="NCBI Taxonomy" id="98513"/>
    <lineage>
        <taxon>Bacteria</taxon>
        <taxon>Pseudomonadati</taxon>
        <taxon>Pseudomonadota</taxon>
        <taxon>Alphaproteobacteria</taxon>
        <taxon>Caulobacterales</taxon>
        <taxon>Caulobacteraceae</taxon>
        <taxon>Phenylobacterium</taxon>
    </lineage>
</organism>
<protein>
    <submittedName>
        <fullName evidence="4">DNA-binding response OmpR family regulator</fullName>
    </submittedName>
</protein>
<dbReference type="GO" id="GO:0000160">
    <property type="term" value="P:phosphorelay signal transduction system"/>
    <property type="evidence" value="ECO:0007669"/>
    <property type="project" value="InterPro"/>
</dbReference>